<evidence type="ECO:0000256" key="1">
    <source>
        <dbReference type="SAM" id="Phobius"/>
    </source>
</evidence>
<evidence type="ECO:0000313" key="2">
    <source>
        <dbReference type="EMBL" id="RII41975.1"/>
    </source>
</evidence>
<reference evidence="2 3" key="1">
    <citation type="submission" date="2018-07" db="EMBL/GenBank/DDBJ databases">
        <title>Arthrobacter sp. nov., isolated from raw cow's milk with high bacterial count.</title>
        <authorList>
            <person name="Hahne J."/>
            <person name="Isele D."/>
            <person name="Lipski A."/>
        </authorList>
    </citation>
    <scope>NUCLEOTIDE SEQUENCE [LARGE SCALE GENOMIC DNA]</scope>
    <source>
        <strain evidence="2 3">JZ R-35</strain>
    </source>
</reference>
<comment type="caution">
    <text evidence="2">The sequence shown here is derived from an EMBL/GenBank/DDBJ whole genome shotgun (WGS) entry which is preliminary data.</text>
</comment>
<sequence>MPSAPAPAGTGLLRSLALLPTDFGMVCWVFVLWGSAPLFLAGYGLLLLINGLHFPLSAARRFRELRSLGEASA</sequence>
<evidence type="ECO:0000313" key="3">
    <source>
        <dbReference type="Proteomes" id="UP000265419"/>
    </source>
</evidence>
<dbReference type="AlphaFoldDB" id="A0A399J8V7"/>
<protein>
    <submittedName>
        <fullName evidence="2">Uncharacterized protein</fullName>
    </submittedName>
</protein>
<name>A0A399J8V7_9MICC</name>
<dbReference type="RefSeq" id="WP_119424991.1">
    <property type="nucleotide sequence ID" value="NZ_QQXK01000018.1"/>
</dbReference>
<keyword evidence="3" id="KW-1185">Reference proteome</keyword>
<feature type="transmembrane region" description="Helical" evidence="1">
    <location>
        <begin position="39"/>
        <end position="59"/>
    </location>
</feature>
<organism evidence="2 3">
    <name type="scientific">Galactobacter valiniphilus</name>
    <dbReference type="NCBI Taxonomy" id="2676122"/>
    <lineage>
        <taxon>Bacteria</taxon>
        <taxon>Bacillati</taxon>
        <taxon>Actinomycetota</taxon>
        <taxon>Actinomycetes</taxon>
        <taxon>Micrococcales</taxon>
        <taxon>Micrococcaceae</taxon>
        <taxon>Galactobacter</taxon>
    </lineage>
</organism>
<proteinExistence type="predicted"/>
<dbReference type="EMBL" id="QQXK01000018">
    <property type="protein sequence ID" value="RII41975.1"/>
    <property type="molecule type" value="Genomic_DNA"/>
</dbReference>
<keyword evidence="1" id="KW-0812">Transmembrane</keyword>
<keyword evidence="1" id="KW-1133">Transmembrane helix</keyword>
<accession>A0A399J8V7</accession>
<dbReference type="Proteomes" id="UP000265419">
    <property type="component" value="Unassembled WGS sequence"/>
</dbReference>
<gene>
    <name evidence="2" type="ORF">DWB68_09975</name>
</gene>
<keyword evidence="1" id="KW-0472">Membrane</keyword>